<dbReference type="RefSeq" id="WP_148981031.1">
    <property type="nucleotide sequence ID" value="NZ_CP043315.1"/>
</dbReference>
<dbReference type="UniPathway" id="UPA00074">
    <property type="reaction ID" value="UER00131"/>
</dbReference>
<dbReference type="OrthoDB" id="9801549at2"/>
<dbReference type="InterPro" id="IPR050089">
    <property type="entry name" value="SAICAR_synthetase"/>
</dbReference>
<keyword evidence="10" id="KW-1185">Reference proteome</keyword>
<dbReference type="Gene3D" id="3.30.470.20">
    <property type="entry name" value="ATP-grasp fold, B domain"/>
    <property type="match status" value="1"/>
</dbReference>
<dbReference type="PANTHER" id="PTHR43599">
    <property type="entry name" value="MULTIFUNCTIONAL PROTEIN ADE2"/>
    <property type="match status" value="1"/>
</dbReference>
<dbReference type="Pfam" id="PF01259">
    <property type="entry name" value="SAICAR_synt"/>
    <property type="match status" value="1"/>
</dbReference>
<evidence type="ECO:0000256" key="6">
    <source>
        <dbReference type="ARBA" id="ARBA00022840"/>
    </source>
</evidence>
<dbReference type="GO" id="GO:0006189">
    <property type="term" value="P:'de novo' IMP biosynthetic process"/>
    <property type="evidence" value="ECO:0007669"/>
    <property type="project" value="UniProtKB-UniPathway"/>
</dbReference>
<dbReference type="PANTHER" id="PTHR43599:SF3">
    <property type="entry name" value="SI:DKEY-6E2.2"/>
    <property type="match status" value="1"/>
</dbReference>
<dbReference type="EMBL" id="CP043315">
    <property type="protein sequence ID" value="QEK38184.1"/>
    <property type="molecule type" value="Genomic_DNA"/>
</dbReference>
<dbReference type="GO" id="GO:0004639">
    <property type="term" value="F:phosphoribosylaminoimidazolesuccinocarboxamide synthase activity"/>
    <property type="evidence" value="ECO:0007669"/>
    <property type="project" value="UniProtKB-EC"/>
</dbReference>
<evidence type="ECO:0000259" key="8">
    <source>
        <dbReference type="Pfam" id="PF01259"/>
    </source>
</evidence>
<keyword evidence="5" id="KW-0658">Purine biosynthesis</keyword>
<organism evidence="9 10">
    <name type="scientific">Candidatus Cytomitobacter indipagum</name>
    <dbReference type="NCBI Taxonomy" id="2601575"/>
    <lineage>
        <taxon>Bacteria</taxon>
        <taxon>Pseudomonadati</taxon>
        <taxon>Pseudomonadota</taxon>
        <taxon>Alphaproteobacteria</taxon>
        <taxon>Holosporales</taxon>
        <taxon>Holosporaceae</taxon>
        <taxon>Candidatus Cytomitobacter</taxon>
    </lineage>
</organism>
<dbReference type="EC" id="6.3.2.6" evidence="2"/>
<evidence type="ECO:0000256" key="2">
    <source>
        <dbReference type="ARBA" id="ARBA00012217"/>
    </source>
</evidence>
<dbReference type="Proteomes" id="UP000325155">
    <property type="component" value="Chromosome"/>
</dbReference>
<keyword evidence="4" id="KW-0547">Nucleotide-binding</keyword>
<evidence type="ECO:0000313" key="10">
    <source>
        <dbReference type="Proteomes" id="UP000325155"/>
    </source>
</evidence>
<accession>A0A5C0UGM6</accession>
<evidence type="ECO:0000256" key="5">
    <source>
        <dbReference type="ARBA" id="ARBA00022755"/>
    </source>
</evidence>
<keyword evidence="6" id="KW-0067">ATP-binding</keyword>
<proteinExistence type="predicted"/>
<evidence type="ECO:0000256" key="4">
    <source>
        <dbReference type="ARBA" id="ARBA00022741"/>
    </source>
</evidence>
<sequence>MYVDSGSLGQRKLIYSGTTKKIYGASKDTLVIHYPQNLQNDVWRNYASSMIWKYLSGMGIKNHFIQRLSLREQLVKTAETYSVFVKVYNIVSREMHERLGIEEGTCFHKPLLEWHLKSKELGNPVISLGHIRHFEWLKEEQIVEMESVATRANDVLQAYFYCNNMRLGDVVLEFGKIDGNIVLIDEISPETCNFWNVEAIEMLQKDEVYKNMKNMNKFT</sequence>
<keyword evidence="3" id="KW-0436">Ligase</keyword>
<dbReference type="Gene3D" id="3.30.200.20">
    <property type="entry name" value="Phosphorylase Kinase, domain 1"/>
    <property type="match status" value="1"/>
</dbReference>
<name>A0A5C0UGM6_9PROT</name>
<evidence type="ECO:0000256" key="3">
    <source>
        <dbReference type="ARBA" id="ARBA00022598"/>
    </source>
</evidence>
<evidence type="ECO:0000256" key="1">
    <source>
        <dbReference type="ARBA" id="ARBA00004672"/>
    </source>
</evidence>
<dbReference type="GO" id="GO:0005524">
    <property type="term" value="F:ATP binding"/>
    <property type="evidence" value="ECO:0007669"/>
    <property type="project" value="UniProtKB-KW"/>
</dbReference>
<protein>
    <recommendedName>
        <fullName evidence="2">phosphoribosylaminoimidazolesuccinocarboxamide synthase</fullName>
        <ecNumber evidence="2">6.3.2.6</ecNumber>
    </recommendedName>
</protein>
<feature type="domain" description="SAICAR synthetase/ADE2 N-terminal" evidence="8">
    <location>
        <begin position="43"/>
        <end position="215"/>
    </location>
</feature>
<dbReference type="AlphaFoldDB" id="A0A5C0UGM6"/>
<gene>
    <name evidence="9" type="ORF">FZC35_02270</name>
</gene>
<comment type="pathway">
    <text evidence="1">Purine metabolism; IMP biosynthesis via de novo pathway; 5-amino-1-(5-phospho-D-ribosyl)imidazole-4-carboxamide from 5-amino-1-(5-phospho-D-ribosyl)imidazole-4-carboxylate: step 1/2.</text>
</comment>
<evidence type="ECO:0000256" key="7">
    <source>
        <dbReference type="ARBA" id="ARBA00048475"/>
    </source>
</evidence>
<dbReference type="KEGG" id="cip:FZC35_02270"/>
<dbReference type="SUPFAM" id="SSF56104">
    <property type="entry name" value="SAICAR synthase-like"/>
    <property type="match status" value="1"/>
</dbReference>
<dbReference type="InterPro" id="IPR028923">
    <property type="entry name" value="SAICAR_synt/ADE2_N"/>
</dbReference>
<evidence type="ECO:0000313" key="9">
    <source>
        <dbReference type="EMBL" id="QEK38184.1"/>
    </source>
</evidence>
<reference evidence="9 10" key="1">
    <citation type="submission" date="2019-08" db="EMBL/GenBank/DDBJ databases">
        <title>Highly reduced genomes of protist endosymbionts show evolutionary convergence.</title>
        <authorList>
            <person name="George E."/>
            <person name="Husnik F."/>
            <person name="Tashyreva D."/>
            <person name="Prokopchuk G."/>
            <person name="Horak A."/>
            <person name="Kwong W.K."/>
            <person name="Lukes J."/>
            <person name="Keeling P.J."/>
        </authorList>
    </citation>
    <scope>NUCLEOTIDE SEQUENCE [LARGE SCALE GENOMIC DNA]</scope>
    <source>
        <strain evidence="9">1605</strain>
    </source>
</reference>
<comment type="catalytic activity">
    <reaction evidence="7">
        <text>5-amino-1-(5-phospho-D-ribosyl)imidazole-4-carboxylate + L-aspartate + ATP = (2S)-2-[5-amino-1-(5-phospho-beta-D-ribosyl)imidazole-4-carboxamido]succinate + ADP + phosphate + 2 H(+)</text>
        <dbReference type="Rhea" id="RHEA:22628"/>
        <dbReference type="ChEBI" id="CHEBI:15378"/>
        <dbReference type="ChEBI" id="CHEBI:29991"/>
        <dbReference type="ChEBI" id="CHEBI:30616"/>
        <dbReference type="ChEBI" id="CHEBI:43474"/>
        <dbReference type="ChEBI" id="CHEBI:58443"/>
        <dbReference type="ChEBI" id="CHEBI:77657"/>
        <dbReference type="ChEBI" id="CHEBI:456216"/>
        <dbReference type="EC" id="6.3.2.6"/>
    </reaction>
</comment>